<evidence type="ECO:0000313" key="3">
    <source>
        <dbReference type="Proteomes" id="UP000265618"/>
    </source>
</evidence>
<dbReference type="AlphaFoldDB" id="A0A9K3GNY2"/>
<feature type="compositionally biased region" description="Polar residues" evidence="1">
    <location>
        <begin position="27"/>
        <end position="55"/>
    </location>
</feature>
<evidence type="ECO:0000313" key="2">
    <source>
        <dbReference type="EMBL" id="GIQ89907.1"/>
    </source>
</evidence>
<comment type="caution">
    <text evidence="2">The sequence shown here is derived from an EMBL/GenBank/DDBJ whole genome shotgun (WGS) entry which is preliminary data.</text>
</comment>
<keyword evidence="3" id="KW-1185">Reference proteome</keyword>
<gene>
    <name evidence="2" type="ORF">KIPB_012512</name>
</gene>
<proteinExistence type="predicted"/>
<name>A0A9K3GNY2_9EUKA</name>
<dbReference type="EMBL" id="BDIP01005560">
    <property type="protein sequence ID" value="GIQ89907.1"/>
    <property type="molecule type" value="Genomic_DNA"/>
</dbReference>
<feature type="non-terminal residue" evidence="2">
    <location>
        <position position="1"/>
    </location>
</feature>
<sequence>MPSFSNSPQSHGCCASSPSIYAKHRMSTPSSCDYSVRDTSLSTNRRAASSAQMPTQARWKDRRESQPGPGSYNIGIQGSIEEATHPNASFRGSRAGLSET</sequence>
<reference evidence="2 3" key="1">
    <citation type="journal article" date="2018" name="PLoS ONE">
        <title>The draft genome of Kipferlia bialata reveals reductive genome evolution in fornicate parasites.</title>
        <authorList>
            <person name="Tanifuji G."/>
            <person name="Takabayashi S."/>
            <person name="Kume K."/>
            <person name="Takagi M."/>
            <person name="Nakayama T."/>
            <person name="Kamikawa R."/>
            <person name="Inagaki Y."/>
            <person name="Hashimoto T."/>
        </authorList>
    </citation>
    <scope>NUCLEOTIDE SEQUENCE [LARGE SCALE GENOMIC DNA]</scope>
    <source>
        <strain evidence="2">NY0173</strain>
    </source>
</reference>
<dbReference type="Proteomes" id="UP000265618">
    <property type="component" value="Unassembled WGS sequence"/>
</dbReference>
<evidence type="ECO:0000256" key="1">
    <source>
        <dbReference type="SAM" id="MobiDB-lite"/>
    </source>
</evidence>
<protein>
    <submittedName>
        <fullName evidence="2">Uncharacterized protein</fullName>
    </submittedName>
</protein>
<feature type="region of interest" description="Disordered" evidence="1">
    <location>
        <begin position="25"/>
        <end position="100"/>
    </location>
</feature>
<accession>A0A9K3GNY2</accession>
<organism evidence="2 3">
    <name type="scientific">Kipferlia bialata</name>
    <dbReference type="NCBI Taxonomy" id="797122"/>
    <lineage>
        <taxon>Eukaryota</taxon>
        <taxon>Metamonada</taxon>
        <taxon>Carpediemonas-like organisms</taxon>
        <taxon>Kipferlia</taxon>
    </lineage>
</organism>